<accession>A0AAJ7NA22</accession>
<evidence type="ECO:0000313" key="1">
    <source>
        <dbReference type="Proteomes" id="UP000694925"/>
    </source>
</evidence>
<dbReference type="RefSeq" id="XP_017885041.1">
    <property type="nucleotide sequence ID" value="XM_018029552.2"/>
</dbReference>
<evidence type="ECO:0000313" key="2">
    <source>
        <dbReference type="RefSeq" id="XP_017885040.1"/>
    </source>
</evidence>
<reference evidence="2 3" key="1">
    <citation type="submission" date="2025-04" db="UniProtKB">
        <authorList>
            <consortium name="RefSeq"/>
        </authorList>
    </citation>
    <scope>IDENTIFICATION</scope>
    <source>
        <tissue evidence="2 3">Whole body</tissue>
    </source>
</reference>
<dbReference type="GeneID" id="108627939"/>
<dbReference type="AlphaFoldDB" id="A0AAJ7NA22"/>
<name>A0AAJ7NA22_9HYME</name>
<evidence type="ECO:0000313" key="3">
    <source>
        <dbReference type="RefSeq" id="XP_017885041.1"/>
    </source>
</evidence>
<dbReference type="RefSeq" id="XP_017885040.1">
    <property type="nucleotide sequence ID" value="XM_018029551.2"/>
</dbReference>
<gene>
    <name evidence="2 3" type="primary">LOC108627939</name>
</gene>
<sequence length="309" mass="36274">MSNQETDNEQDEFLESPRLTDIYCTNSRRDVEGDVVYDSSDPETREKLLQSPTHKEFYQYIERREKGEAKYKNWIRKISENPNLAEEVEHQCGMNVYLAKNRVRYSYKPDSTVTHIPGIRYKVTIVYDKFSRKWYISLGHSRLPENVTFSKKRIEKGTYDPIGPSTLRMIQNLKGALHFRAQKIGYVYSLIDNAKEVYKDIEFDVSLCLSKIQITLKEKAWPKDMEKIHSTDIIHLAIEVNDNFHVTNLSYEYANRKGVGLEKRKMCLSKLEQKLNIFSDLPFKEAFYMFMNSDAFSSETMPSSDDIFN</sequence>
<dbReference type="KEGG" id="ccal:108627939"/>
<dbReference type="Proteomes" id="UP000694925">
    <property type="component" value="Unplaced"/>
</dbReference>
<protein>
    <submittedName>
        <fullName evidence="2 3">Uncharacterized protein LOC108627939</fullName>
    </submittedName>
</protein>
<proteinExistence type="predicted"/>
<organism evidence="1 2">
    <name type="scientific">Ceratina calcarata</name>
    <dbReference type="NCBI Taxonomy" id="156304"/>
    <lineage>
        <taxon>Eukaryota</taxon>
        <taxon>Metazoa</taxon>
        <taxon>Ecdysozoa</taxon>
        <taxon>Arthropoda</taxon>
        <taxon>Hexapoda</taxon>
        <taxon>Insecta</taxon>
        <taxon>Pterygota</taxon>
        <taxon>Neoptera</taxon>
        <taxon>Endopterygota</taxon>
        <taxon>Hymenoptera</taxon>
        <taxon>Apocrita</taxon>
        <taxon>Aculeata</taxon>
        <taxon>Apoidea</taxon>
        <taxon>Anthophila</taxon>
        <taxon>Apidae</taxon>
        <taxon>Ceratina</taxon>
        <taxon>Zadontomerus</taxon>
    </lineage>
</organism>
<keyword evidence="1" id="KW-1185">Reference proteome</keyword>